<keyword evidence="2" id="KW-0012">Acyltransferase</keyword>
<dbReference type="PANTHER" id="PTHR38474">
    <property type="entry name" value="SLR0299 PROTEIN"/>
    <property type="match status" value="1"/>
</dbReference>
<dbReference type="RefSeq" id="WP_085885523.1">
    <property type="nucleotide sequence ID" value="NZ_FWFR01000005.1"/>
</dbReference>
<gene>
    <name evidence="2" type="primary">cat3</name>
    <name evidence="2" type="ORF">OCH7691_04183</name>
</gene>
<dbReference type="InterPro" id="IPR001707">
    <property type="entry name" value="Cmp_AcTrfase"/>
</dbReference>
<dbReference type="InParanoid" id="A0A1Y5U4H3"/>
<dbReference type="Gene3D" id="3.30.559.10">
    <property type="entry name" value="Chloramphenicol acetyltransferase-like domain"/>
    <property type="match status" value="1"/>
</dbReference>
<reference evidence="2 3" key="1">
    <citation type="submission" date="2017-03" db="EMBL/GenBank/DDBJ databases">
        <authorList>
            <person name="Afonso C.L."/>
            <person name="Miller P.J."/>
            <person name="Scott M.A."/>
            <person name="Spackman E."/>
            <person name="Goraichik I."/>
            <person name="Dimitrov K.M."/>
            <person name="Suarez D.L."/>
            <person name="Swayne D.E."/>
        </authorList>
    </citation>
    <scope>NUCLEOTIDE SEQUENCE [LARGE SCALE GENOMIC DNA]</scope>
    <source>
        <strain evidence="2 3">CECT 7691</strain>
    </source>
</reference>
<keyword evidence="2" id="KW-0808">Transferase</keyword>
<dbReference type="SUPFAM" id="SSF52777">
    <property type="entry name" value="CoA-dependent acyltransferases"/>
    <property type="match status" value="1"/>
</dbReference>
<dbReference type="OrthoDB" id="9801766at2"/>
<organism evidence="2 3">
    <name type="scientific">Oceanibacterium hippocampi</name>
    <dbReference type="NCBI Taxonomy" id="745714"/>
    <lineage>
        <taxon>Bacteria</taxon>
        <taxon>Pseudomonadati</taxon>
        <taxon>Pseudomonadota</taxon>
        <taxon>Alphaproteobacteria</taxon>
        <taxon>Sneathiellales</taxon>
        <taxon>Sneathiellaceae</taxon>
        <taxon>Oceanibacterium</taxon>
    </lineage>
</organism>
<dbReference type="EMBL" id="FWFR01000005">
    <property type="protein sequence ID" value="SLN76736.1"/>
    <property type="molecule type" value="Genomic_DNA"/>
</dbReference>
<proteinExistence type="predicted"/>
<dbReference type="EC" id="2.3.1.28" evidence="2"/>
<accession>A0A1Y5U4H3</accession>
<protein>
    <submittedName>
        <fullName evidence="2">Chloramphenicol acetyltransferase 3</fullName>
        <ecNumber evidence="2">2.3.1.28</ecNumber>
    </submittedName>
</protein>
<feature type="active site" description="Proton acceptor" evidence="1">
    <location>
        <position position="185"/>
    </location>
</feature>
<name>A0A1Y5U4H3_9PROT</name>
<dbReference type="PANTHER" id="PTHR38474:SF1">
    <property type="entry name" value="SLR0299 PROTEIN"/>
    <property type="match status" value="1"/>
</dbReference>
<dbReference type="InterPro" id="IPR023213">
    <property type="entry name" value="CAT-like_dom_sf"/>
</dbReference>
<evidence type="ECO:0000256" key="1">
    <source>
        <dbReference type="PIRSR" id="PIRSR000440-1"/>
    </source>
</evidence>
<evidence type="ECO:0000313" key="2">
    <source>
        <dbReference type="EMBL" id="SLN76736.1"/>
    </source>
</evidence>
<dbReference type="AlphaFoldDB" id="A0A1Y5U4H3"/>
<dbReference type="Pfam" id="PF00302">
    <property type="entry name" value="CAT"/>
    <property type="match status" value="1"/>
</dbReference>
<keyword evidence="3" id="KW-1185">Reference proteome</keyword>
<dbReference type="GO" id="GO:0008811">
    <property type="term" value="F:chloramphenicol O-acetyltransferase activity"/>
    <property type="evidence" value="ECO:0007669"/>
    <property type="project" value="UniProtKB-EC"/>
</dbReference>
<dbReference type="PIRSF" id="PIRSF000440">
    <property type="entry name" value="CAT"/>
    <property type="match status" value="1"/>
</dbReference>
<sequence>MKRIDPATWPRRSHYEFFRNLAHPHVGLTAEIDVSALIGLLKPAGISPFAASLYAITLAANRVPEFRVRFRGEEIVEHEVVHPSVTVPIEGERFVFCELEHADDWPTFEGRCRDALERGRRQEALTDNVGARDDWIFLTCLPWLRFTAMTHPTKGTDDCIPRLAWGRFVEEHGRWTMPVCVQAHHALIDGLHLGRFYEELQEIVSALPSRIGA</sequence>
<evidence type="ECO:0000313" key="3">
    <source>
        <dbReference type="Proteomes" id="UP000193200"/>
    </source>
</evidence>
<dbReference type="Proteomes" id="UP000193200">
    <property type="component" value="Unassembled WGS sequence"/>
</dbReference>
<dbReference type="SMART" id="SM01059">
    <property type="entry name" value="CAT"/>
    <property type="match status" value="1"/>
</dbReference>